<reference evidence="1 2" key="1">
    <citation type="submission" date="2016-06" db="EMBL/GenBank/DDBJ databases">
        <title>Acetobacter pasteurianus NBRC 3278 whole genome sequencing project.</title>
        <authorList>
            <person name="Matsutani M."/>
            <person name="Shiwa Y."/>
            <person name="Okamoto-Kainuma A."/>
            <person name="Ishikawa M."/>
            <person name="Koizumi Y."/>
            <person name="Yoshikawa H."/>
            <person name="Yakushi T."/>
            <person name="Matsushita K."/>
        </authorList>
    </citation>
    <scope>NUCLEOTIDE SEQUENCE [LARGE SCALE GENOMIC DNA]</scope>
    <source>
        <strain evidence="1 2">NBRC 3278</strain>
    </source>
</reference>
<comment type="caution">
    <text evidence="1">The sequence shown here is derived from an EMBL/GenBank/DDBJ whole genome shotgun (WGS) entry which is preliminary data.</text>
</comment>
<dbReference type="AlphaFoldDB" id="A0A401X8R1"/>
<gene>
    <name evidence="1" type="ORF">NBRC3278_3363</name>
</gene>
<evidence type="ECO:0000313" key="1">
    <source>
        <dbReference type="EMBL" id="GCD64270.1"/>
    </source>
</evidence>
<evidence type="ECO:0000313" key="2">
    <source>
        <dbReference type="Proteomes" id="UP000287385"/>
    </source>
</evidence>
<protein>
    <submittedName>
        <fullName evidence="1">Uncharacterized protein</fullName>
    </submittedName>
</protein>
<dbReference type="EMBL" id="BDEV01000181">
    <property type="protein sequence ID" value="GCD64270.1"/>
    <property type="molecule type" value="Genomic_DNA"/>
</dbReference>
<accession>A0A401X8R1</accession>
<organism evidence="1 2">
    <name type="scientific">Acetobacter pasteurianus NBRC 3278</name>
    <dbReference type="NCBI Taxonomy" id="1226660"/>
    <lineage>
        <taxon>Bacteria</taxon>
        <taxon>Pseudomonadati</taxon>
        <taxon>Pseudomonadota</taxon>
        <taxon>Alphaproteobacteria</taxon>
        <taxon>Acetobacterales</taxon>
        <taxon>Acetobacteraceae</taxon>
        <taxon>Acetobacter</taxon>
    </lineage>
</organism>
<proteinExistence type="predicted"/>
<sequence length="38" mass="4237">MRISRLPEAQATIACHTAGFTPQDMQNVRKAYLEATIC</sequence>
<name>A0A401X8R1_ACEPA</name>
<keyword evidence="2" id="KW-1185">Reference proteome</keyword>
<dbReference type="Proteomes" id="UP000287385">
    <property type="component" value="Unassembled WGS sequence"/>
</dbReference>